<keyword evidence="5" id="KW-0812">Transmembrane</keyword>
<feature type="transmembrane region" description="Helical" evidence="5">
    <location>
        <begin position="264"/>
        <end position="286"/>
    </location>
</feature>
<dbReference type="STRING" id="483547.GSUB_02850"/>
<dbReference type="KEGG" id="gsb:GSUB_02850"/>
<dbReference type="InterPro" id="IPR001045">
    <property type="entry name" value="Spermi_synthase"/>
</dbReference>
<evidence type="ECO:0000313" key="9">
    <source>
        <dbReference type="Proteomes" id="UP000035036"/>
    </source>
</evidence>
<evidence type="ECO:0000256" key="3">
    <source>
        <dbReference type="ARBA" id="ARBA00023066"/>
    </source>
</evidence>
<keyword evidence="4 5" id="KW-0620">Polyamine biosynthesis</keyword>
<comment type="subunit">
    <text evidence="5">Homodimer or homotetramer.</text>
</comment>
<gene>
    <name evidence="5" type="primary">speE</name>
    <name evidence="8" type="ORF">GSUB_02850</name>
</gene>
<dbReference type="Gene3D" id="3.40.50.150">
    <property type="entry name" value="Vaccinia Virus protein VP39"/>
    <property type="match status" value="1"/>
</dbReference>
<dbReference type="OrthoDB" id="8171135at2"/>
<sequence length="836" mass="91418">MPELSSSRKKLIYILFALSGFCALVYEVLWSKYLSLTFGNTMWAVSIVTATFMAGLALGSFLLGRYTVHPRVNLLRTYAVLEVGIAVTALLFPPTLRLVETIYIFWAQVLPGLPLLTQSLHLFFCAILLLPPAILMGGTFPVMCRLFARRKCGGQIGRLYAMNTLGATLGTLAAGFWLIPALGLSWTGYLAVALNLAIAEAAYLLARKQPDPTPVLPTTSLPSWQPRAAHHRPILVGIALIGLFSLAYEVLWTRVLLLFLGNTVYAFSMMLSAFLVGISLGGALYARLARPDMNEKRLFCLLTLCMGLTVTVMAPFYDQLALAFQWAHDVSAERWWLLSFLSFLITFGIVGPPTILSGALLPAAVAILDPGKRQTGAGVGLVVLHNTLGAVLGSLAAGFFLVPALGLLESIQALALLNTAFGLYLIFRFRPFPALVRWGTAATAVLAGILLQTLTWDTKLMNSGVYCYAPKYLAMGGIKEVLKDERILEVIEGRGTTVAVHESLDGNHRFFTVNGKTDGGTGRDMSTQVLVGHLPLLAHPQPHEVLVIGLGTGVTLRGLAQHPTRNIDCVEISPEVVQVEPYFREANGHALNNPKIDLIVQDGRHLLLTQKKIYDIIISEPSNPWQVGNASLFTHDFYRLAASRLAPEGIFCQWIGLYDITPDNLRLAFRTFVDIFPHVQVFQTGADIILLGAQGDFSFDYQLLADRLTLPEIGKVMAEIDIRAPGDLIARHYLFGSDAAHRLAAAADRMNTDDRPILEFSARFNLGEQVLGLHQRNNMNALLAARQKAWLPLSNLGDTAAEAAEAMRELGKSFARAGMENEAAHFMRRAAEIEGS</sequence>
<dbReference type="InterPro" id="IPR030374">
    <property type="entry name" value="PABS"/>
</dbReference>
<evidence type="ECO:0000259" key="7">
    <source>
        <dbReference type="PROSITE" id="PS51006"/>
    </source>
</evidence>
<dbReference type="GO" id="GO:0005886">
    <property type="term" value="C:plasma membrane"/>
    <property type="evidence" value="ECO:0007669"/>
    <property type="project" value="UniProtKB-SubCell"/>
</dbReference>
<evidence type="ECO:0000256" key="5">
    <source>
        <dbReference type="HAMAP-Rule" id="MF_00198"/>
    </source>
</evidence>
<dbReference type="CDD" id="cd06174">
    <property type="entry name" value="MFS"/>
    <property type="match status" value="1"/>
</dbReference>
<keyword evidence="9" id="KW-1185">Reference proteome</keyword>
<evidence type="ECO:0000256" key="6">
    <source>
        <dbReference type="PROSITE-ProRule" id="PRU00354"/>
    </source>
</evidence>
<evidence type="ECO:0000256" key="4">
    <source>
        <dbReference type="ARBA" id="ARBA00023115"/>
    </source>
</evidence>
<feature type="transmembrane region" description="Helical" evidence="5">
    <location>
        <begin position="160"/>
        <end position="180"/>
    </location>
</feature>
<proteinExistence type="inferred from homology"/>
<comment type="catalytic activity">
    <reaction evidence="5">
        <text>S-adenosyl 3-(methylsulfanyl)propylamine + putrescine = S-methyl-5'-thioadenosine + spermidine + H(+)</text>
        <dbReference type="Rhea" id="RHEA:12721"/>
        <dbReference type="ChEBI" id="CHEBI:15378"/>
        <dbReference type="ChEBI" id="CHEBI:17509"/>
        <dbReference type="ChEBI" id="CHEBI:57443"/>
        <dbReference type="ChEBI" id="CHEBI:57834"/>
        <dbReference type="ChEBI" id="CHEBI:326268"/>
        <dbReference type="EC" id="2.5.1.16"/>
    </reaction>
</comment>
<protein>
    <recommendedName>
        <fullName evidence="5">Polyamine aminopropyltransferase</fullName>
    </recommendedName>
    <alternativeName>
        <fullName evidence="5">Putrescine aminopropyltransferase</fullName>
        <shortName evidence="5">PAPT</shortName>
    </alternativeName>
    <alternativeName>
        <fullName evidence="5">Spermidine synthase</fullName>
        <shortName evidence="5">SPDS</shortName>
        <shortName evidence="5">SPDSY</shortName>
        <ecNumber evidence="5">2.5.1.16</ecNumber>
    </alternativeName>
</protein>
<dbReference type="Gene3D" id="1.20.1250.20">
    <property type="entry name" value="MFS general substrate transporter like domains"/>
    <property type="match status" value="1"/>
</dbReference>
<dbReference type="InterPro" id="IPR036259">
    <property type="entry name" value="MFS_trans_sf"/>
</dbReference>
<keyword evidence="5" id="KW-0472">Membrane</keyword>
<feature type="transmembrane region" description="Helical" evidence="5">
    <location>
        <begin position="12"/>
        <end position="30"/>
    </location>
</feature>
<dbReference type="GO" id="GO:0004766">
    <property type="term" value="F:spermidine synthase activity"/>
    <property type="evidence" value="ECO:0007669"/>
    <property type="project" value="UniProtKB-UniRule"/>
</dbReference>
<comment type="pathway">
    <text evidence="5">Amine and polyamine biosynthesis; spermidine biosynthesis; spermidine from putrescine: step 1/1.</text>
</comment>
<keyword evidence="2 5" id="KW-0808">Transferase</keyword>
<dbReference type="CDD" id="cd02440">
    <property type="entry name" value="AdoMet_MTases"/>
    <property type="match status" value="1"/>
</dbReference>
<comment type="similarity">
    <text evidence="1 5">Belongs to the spermidine/spermine synthase family.</text>
</comment>
<comment type="function">
    <text evidence="5">Catalyzes the irreversible transfer of a propylamine group from the amino donor S-adenosylmethioninamine (decarboxy-AdoMet) to putrescine (1,4-diaminobutane) to yield spermidine.</text>
</comment>
<evidence type="ECO:0000313" key="8">
    <source>
        <dbReference type="EMBL" id="AJF05721.1"/>
    </source>
</evidence>
<dbReference type="AlphaFoldDB" id="A0A0B5FQ47"/>
<feature type="binding site" evidence="5">
    <location>
        <begin position="602"/>
        <end position="603"/>
    </location>
    <ligand>
        <name>S-methyl-5'-thioadenosine</name>
        <dbReference type="ChEBI" id="CHEBI:17509"/>
    </ligand>
</feature>
<evidence type="ECO:0000256" key="1">
    <source>
        <dbReference type="ARBA" id="ARBA00007867"/>
    </source>
</evidence>
<dbReference type="HAMAP" id="MF_00198">
    <property type="entry name" value="Spermidine_synth"/>
    <property type="match status" value="1"/>
</dbReference>
<feature type="transmembrane region" description="Helical" evidence="5">
    <location>
        <begin position="298"/>
        <end position="317"/>
    </location>
</feature>
<comment type="caution">
    <text evidence="5 6">Lacks conserved residue(s) required for the propagation of feature annotation.</text>
</comment>
<feature type="transmembrane region" description="Helical" evidence="5">
    <location>
        <begin position="234"/>
        <end position="252"/>
    </location>
</feature>
<dbReference type="Proteomes" id="UP000035036">
    <property type="component" value="Chromosome"/>
</dbReference>
<dbReference type="HOGENOM" id="CLU_010122_1_0_7"/>
<dbReference type="PROSITE" id="PS51006">
    <property type="entry name" value="PABS_2"/>
    <property type="match status" value="1"/>
</dbReference>
<dbReference type="PANTHER" id="PTHR11558">
    <property type="entry name" value="SPERMIDINE/SPERMINE SYNTHASE"/>
    <property type="match status" value="1"/>
</dbReference>
<evidence type="ECO:0000256" key="2">
    <source>
        <dbReference type="ARBA" id="ARBA00022679"/>
    </source>
</evidence>
<feature type="transmembrane region" description="Helical" evidence="5">
    <location>
        <begin position="186"/>
        <end position="206"/>
    </location>
</feature>
<dbReference type="GO" id="GO:0008295">
    <property type="term" value="P:spermidine biosynthetic process"/>
    <property type="evidence" value="ECO:0007669"/>
    <property type="project" value="UniProtKB-UniRule"/>
</dbReference>
<dbReference type="SUPFAM" id="SSF53335">
    <property type="entry name" value="S-adenosyl-L-methionine-dependent methyltransferases"/>
    <property type="match status" value="1"/>
</dbReference>
<feature type="transmembrane region" description="Helical" evidence="5">
    <location>
        <begin position="120"/>
        <end position="148"/>
    </location>
</feature>
<dbReference type="EMBL" id="CP010311">
    <property type="protein sequence ID" value="AJF05721.1"/>
    <property type="molecule type" value="Genomic_DNA"/>
</dbReference>
<dbReference type="RefSeq" id="WP_040199105.1">
    <property type="nucleotide sequence ID" value="NZ_CP010311.1"/>
</dbReference>
<feature type="transmembrane region" description="Helical" evidence="5">
    <location>
        <begin position="42"/>
        <end position="63"/>
    </location>
</feature>
<keyword evidence="3 5" id="KW-0745">Spermidine biosynthesis</keyword>
<feature type="transmembrane region" description="Helical" evidence="5">
    <location>
        <begin position="407"/>
        <end position="427"/>
    </location>
</feature>
<comment type="subcellular location">
    <subcellularLocation>
        <location evidence="5">Cell membrane</location>
        <topology evidence="5">Multi-pass membrane protein</topology>
    </subcellularLocation>
</comment>
<dbReference type="Pfam" id="PF01564">
    <property type="entry name" value="Spermine_synth"/>
    <property type="match status" value="1"/>
</dbReference>
<dbReference type="UniPathway" id="UPA00248">
    <property type="reaction ID" value="UER00314"/>
</dbReference>
<reference evidence="8 9" key="1">
    <citation type="journal article" date="2015" name="Genome Announc.">
        <title>Genomes of Geoalkalibacter ferrihydriticus Z-0531T and Geoalkalibacter subterraneus Red1T, Two Haloalkaliphilic Metal-Reducing Deltaproteobacteria.</title>
        <authorList>
            <person name="Badalamenti J.P."/>
            <person name="Krajmalnik-Brown R."/>
            <person name="Torres C.I."/>
            <person name="Bond D.R."/>
        </authorList>
    </citation>
    <scope>NUCLEOTIDE SEQUENCE [LARGE SCALE GENOMIC DNA]</scope>
    <source>
        <strain evidence="8 9">Red1</strain>
    </source>
</reference>
<dbReference type="GO" id="GO:0005829">
    <property type="term" value="C:cytosol"/>
    <property type="evidence" value="ECO:0007669"/>
    <property type="project" value="TreeGrafter"/>
</dbReference>
<comment type="caution">
    <text evidence="5">Lacks the conserved Asp active site.</text>
</comment>
<feature type="transmembrane region" description="Helical" evidence="5">
    <location>
        <begin position="434"/>
        <end position="456"/>
    </location>
</feature>
<feature type="transmembrane region" description="Helical" evidence="5">
    <location>
        <begin position="337"/>
        <end position="367"/>
    </location>
</feature>
<feature type="domain" description="PABS" evidence="7">
    <location>
        <begin position="459"/>
        <end position="704"/>
    </location>
</feature>
<dbReference type="NCBIfam" id="NF037959">
    <property type="entry name" value="MFS_SpdSyn"/>
    <property type="match status" value="1"/>
</dbReference>
<dbReference type="PANTHER" id="PTHR11558:SF11">
    <property type="entry name" value="SPERMIDINE SYNTHASE"/>
    <property type="match status" value="1"/>
</dbReference>
<feature type="binding site" evidence="5">
    <location>
        <position position="571"/>
    </location>
    <ligand>
        <name>S-methyl-5'-thioadenosine</name>
        <dbReference type="ChEBI" id="CHEBI:17509"/>
    </ligand>
</feature>
<dbReference type="InterPro" id="IPR029063">
    <property type="entry name" value="SAM-dependent_MTases_sf"/>
</dbReference>
<name>A0A0B5FQ47_9BACT</name>
<dbReference type="SUPFAM" id="SSF103473">
    <property type="entry name" value="MFS general substrate transporter"/>
    <property type="match status" value="1"/>
</dbReference>
<feature type="transmembrane region" description="Helical" evidence="5">
    <location>
        <begin position="379"/>
        <end position="401"/>
    </location>
</feature>
<keyword evidence="5" id="KW-1003">Cell membrane</keyword>
<organism evidence="8 9">
    <name type="scientific">Geoalkalibacter subterraneus</name>
    <dbReference type="NCBI Taxonomy" id="483547"/>
    <lineage>
        <taxon>Bacteria</taxon>
        <taxon>Pseudomonadati</taxon>
        <taxon>Thermodesulfobacteriota</taxon>
        <taxon>Desulfuromonadia</taxon>
        <taxon>Desulfuromonadales</taxon>
        <taxon>Geoalkalibacteraceae</taxon>
        <taxon>Geoalkalibacter</taxon>
    </lineage>
</organism>
<dbReference type="EC" id="2.5.1.16" evidence="5"/>
<accession>A0A0B5FQ47</accession>
<keyword evidence="5" id="KW-1133">Transmembrane helix</keyword>